<dbReference type="PROSITE" id="PS51553">
    <property type="entry name" value="GMPS_ATP_PPASE"/>
    <property type="match status" value="1"/>
</dbReference>
<dbReference type="AlphaFoldDB" id="D7CSF3"/>
<evidence type="ECO:0000256" key="1">
    <source>
        <dbReference type="ARBA" id="ARBA00002332"/>
    </source>
</evidence>
<comment type="subunit">
    <text evidence="9">Homodimer.</text>
</comment>
<keyword evidence="13" id="KW-1185">Reference proteome</keyword>
<keyword evidence="4 9" id="KW-0547">Nucleotide-binding</keyword>
<dbReference type="InterPro" id="IPR004739">
    <property type="entry name" value="GMP_synth_GATase"/>
</dbReference>
<dbReference type="HAMAP" id="MF_00344">
    <property type="entry name" value="GMP_synthase"/>
    <property type="match status" value="1"/>
</dbReference>
<evidence type="ECO:0000259" key="11">
    <source>
        <dbReference type="PROSITE" id="PS51553"/>
    </source>
</evidence>
<dbReference type="GO" id="GO:0005524">
    <property type="term" value="F:ATP binding"/>
    <property type="evidence" value="ECO:0007669"/>
    <property type="project" value="UniProtKB-UniRule"/>
</dbReference>
<dbReference type="FunFam" id="3.30.300.10:FF:000002">
    <property type="entry name" value="GMP synthase [glutamine-hydrolyzing]"/>
    <property type="match status" value="1"/>
</dbReference>
<keyword evidence="6 9" id="KW-0658">Purine biosynthesis</keyword>
<dbReference type="InterPro" id="IPR022955">
    <property type="entry name" value="GMP_synthase"/>
</dbReference>
<dbReference type="PANTHER" id="PTHR11922:SF2">
    <property type="entry name" value="GMP SYNTHASE [GLUTAMINE-HYDROLYZING]"/>
    <property type="match status" value="1"/>
</dbReference>
<accession>D7CSF3</accession>
<reference evidence="13" key="1">
    <citation type="submission" date="2010-05" db="EMBL/GenBank/DDBJ databases">
        <title>The complete genome of Truepera radiovictris DSM 17093.</title>
        <authorList>
            <consortium name="US DOE Joint Genome Institute (JGI-PGF)"/>
            <person name="Lucas S."/>
            <person name="Copeland A."/>
            <person name="Lapidus A."/>
            <person name="Glavina del Rio T."/>
            <person name="Dalin E."/>
            <person name="Tice H."/>
            <person name="Bruce D."/>
            <person name="Goodwin L."/>
            <person name="Pitluck S."/>
            <person name="Kyrpides N."/>
            <person name="Mavromatis K."/>
            <person name="Ovchinnikova G."/>
            <person name="Munk A.C."/>
            <person name="Detter J.C."/>
            <person name="Han C."/>
            <person name="Tapia R."/>
            <person name="Land M."/>
            <person name="Hauser L."/>
            <person name="Markowitz V."/>
            <person name="Cheng J.-F."/>
            <person name="Hugenholtz P."/>
            <person name="Woyke T."/>
            <person name="Wu D."/>
            <person name="Tindall B."/>
            <person name="Pomrenke H.G."/>
            <person name="Brambilla E."/>
            <person name="Klenk H.-P."/>
            <person name="Eisen J.A."/>
        </authorList>
    </citation>
    <scope>NUCLEOTIDE SEQUENCE [LARGE SCALE GENOMIC DNA]</scope>
    <source>
        <strain evidence="13">DSM 17093 / CIP 108686 / LMG 22925 / RQ-24</strain>
    </source>
</reference>
<dbReference type="SUPFAM" id="SSF54810">
    <property type="entry name" value="GMP synthetase C-terminal dimerisation domain"/>
    <property type="match status" value="1"/>
</dbReference>
<comment type="catalytic activity">
    <reaction evidence="9">
        <text>XMP + L-glutamine + ATP + H2O = GMP + L-glutamate + AMP + diphosphate + 2 H(+)</text>
        <dbReference type="Rhea" id="RHEA:11680"/>
        <dbReference type="ChEBI" id="CHEBI:15377"/>
        <dbReference type="ChEBI" id="CHEBI:15378"/>
        <dbReference type="ChEBI" id="CHEBI:29985"/>
        <dbReference type="ChEBI" id="CHEBI:30616"/>
        <dbReference type="ChEBI" id="CHEBI:33019"/>
        <dbReference type="ChEBI" id="CHEBI:57464"/>
        <dbReference type="ChEBI" id="CHEBI:58115"/>
        <dbReference type="ChEBI" id="CHEBI:58359"/>
        <dbReference type="ChEBI" id="CHEBI:456215"/>
        <dbReference type="EC" id="6.3.5.2"/>
    </reaction>
</comment>
<dbReference type="Gene3D" id="3.40.50.620">
    <property type="entry name" value="HUPs"/>
    <property type="match status" value="1"/>
</dbReference>
<evidence type="ECO:0000313" key="12">
    <source>
        <dbReference type="EMBL" id="ADI15373.1"/>
    </source>
</evidence>
<evidence type="ECO:0000256" key="10">
    <source>
        <dbReference type="PROSITE-ProRule" id="PRU00886"/>
    </source>
</evidence>
<protein>
    <recommendedName>
        <fullName evidence="9">GMP synthase [glutamine-hydrolyzing]</fullName>
        <ecNumber evidence="9">6.3.5.2</ecNumber>
    </recommendedName>
    <alternativeName>
        <fullName evidence="9">GMP synthetase</fullName>
    </alternativeName>
    <alternativeName>
        <fullName evidence="9">Glutamine amidotransferase</fullName>
    </alternativeName>
</protein>
<comment type="function">
    <text evidence="1 9">Catalyzes the synthesis of GMP from XMP.</text>
</comment>
<evidence type="ECO:0000256" key="5">
    <source>
        <dbReference type="ARBA" id="ARBA00022749"/>
    </source>
</evidence>
<evidence type="ECO:0000256" key="8">
    <source>
        <dbReference type="ARBA" id="ARBA00022962"/>
    </source>
</evidence>
<dbReference type="Pfam" id="PF00117">
    <property type="entry name" value="GATase"/>
    <property type="match status" value="1"/>
</dbReference>
<dbReference type="InterPro" id="IPR014729">
    <property type="entry name" value="Rossmann-like_a/b/a_fold"/>
</dbReference>
<feature type="active site" description="Nucleophile" evidence="9">
    <location>
        <position position="95"/>
    </location>
</feature>
<evidence type="ECO:0000256" key="6">
    <source>
        <dbReference type="ARBA" id="ARBA00022755"/>
    </source>
</evidence>
<dbReference type="STRING" id="649638.Trad_2263"/>
<dbReference type="EMBL" id="CP002049">
    <property type="protein sequence ID" value="ADI15373.1"/>
    <property type="molecule type" value="Genomic_DNA"/>
</dbReference>
<dbReference type="Gene3D" id="3.30.300.10">
    <property type="match status" value="1"/>
</dbReference>
<dbReference type="Pfam" id="PF00958">
    <property type="entry name" value="GMP_synt_C"/>
    <property type="match status" value="1"/>
</dbReference>
<dbReference type="HOGENOM" id="CLU_014340_0_5_0"/>
<dbReference type="NCBIfam" id="TIGR00888">
    <property type="entry name" value="guaA_Nterm"/>
    <property type="match status" value="1"/>
</dbReference>
<dbReference type="eggNOG" id="COG0519">
    <property type="taxonomic scope" value="Bacteria"/>
</dbReference>
<feature type="active site" evidence="9">
    <location>
        <position position="181"/>
    </location>
</feature>
<dbReference type="PROSITE" id="PS51273">
    <property type="entry name" value="GATASE_TYPE_1"/>
    <property type="match status" value="1"/>
</dbReference>
<dbReference type="CDD" id="cd01742">
    <property type="entry name" value="GATase1_GMP_Synthase"/>
    <property type="match status" value="1"/>
</dbReference>
<dbReference type="NCBIfam" id="TIGR00884">
    <property type="entry name" value="guaA_Cterm"/>
    <property type="match status" value="1"/>
</dbReference>
<keyword evidence="7 9" id="KW-0067">ATP-binding</keyword>
<evidence type="ECO:0000256" key="7">
    <source>
        <dbReference type="ARBA" id="ARBA00022840"/>
    </source>
</evidence>
<dbReference type="PANTHER" id="PTHR11922">
    <property type="entry name" value="GMP SYNTHASE-RELATED"/>
    <property type="match status" value="1"/>
</dbReference>
<proteinExistence type="inferred from homology"/>
<comment type="pathway">
    <text evidence="2 9">Purine metabolism; GMP biosynthesis; GMP from XMP (L-Gln route): step 1/1.</text>
</comment>
<name>D7CSF3_TRURR</name>
<dbReference type="RefSeq" id="WP_013178736.1">
    <property type="nucleotide sequence ID" value="NC_014221.1"/>
</dbReference>
<dbReference type="Gene3D" id="3.40.50.880">
    <property type="match status" value="1"/>
</dbReference>
<dbReference type="InterPro" id="IPR029062">
    <property type="entry name" value="Class_I_gatase-like"/>
</dbReference>
<dbReference type="SUPFAM" id="SSF52402">
    <property type="entry name" value="Adenine nucleotide alpha hydrolases-like"/>
    <property type="match status" value="1"/>
</dbReference>
<dbReference type="Proteomes" id="UP000000379">
    <property type="component" value="Chromosome"/>
</dbReference>
<feature type="active site" evidence="9">
    <location>
        <position position="183"/>
    </location>
</feature>
<evidence type="ECO:0000256" key="4">
    <source>
        <dbReference type="ARBA" id="ARBA00022741"/>
    </source>
</evidence>
<sequence length="525" mass="57182">MASPTPPPPAEAPEAPASIVVLDYGSQYTRLIARRLREQHVFSVIVSADSSLEAIRAHRPKGVVLSGGPRSVYDPGAPGLPEGLLEAGLPILAICYGMQLLAHAAGGEVAPSTVREYGKAPLTRYGGELFRGVEGEFIAWMSHGDSVVRLPEGFRVVASTQDTEIAAIEDPERGLYGMQFHPEVHHTPKGRTLLENFLARTGIARDWTPEHILEVMTREVRERVGDERVLLAISGGVDSSTLGLLLNRAIGERLTAVFVDHGLLRAGEAEEVERALRGVGVNLTVVDAAERFLGALTGVADPEEKRKIIGREFIEVFNGVVRDKQAEVGHIRFLAQGTLYPDVIESSGGHGAANIKSHHNVGGLPEDLRFELLEPFRTLFKDEVRELATLLGLPPHLAQRHPFPGPGLAIRCLGPVTRERLAVLRRVDDIFVSALREFGLYDETWQALAVLTPLRSVGVMGDARTYTNTVALRAVTSVDGMTADWARLPHDFLATVSSRIVNSVPEVNRVVYDITSKPPGTIEWE</sequence>
<dbReference type="FunFam" id="3.40.50.880:FF:000001">
    <property type="entry name" value="GMP synthase [glutamine-hydrolyzing]"/>
    <property type="match status" value="1"/>
</dbReference>
<dbReference type="KEGG" id="tra:Trad_2263"/>
<dbReference type="PRINTS" id="PR00096">
    <property type="entry name" value="GATASE"/>
</dbReference>
<dbReference type="EC" id="6.3.5.2" evidence="9"/>
<feature type="domain" description="GMPS ATP-PPase" evidence="11">
    <location>
        <begin position="207"/>
        <end position="400"/>
    </location>
</feature>
<dbReference type="InterPro" id="IPR017926">
    <property type="entry name" value="GATASE"/>
</dbReference>
<dbReference type="GO" id="GO:0003921">
    <property type="term" value="F:GMP synthase activity"/>
    <property type="evidence" value="ECO:0007669"/>
    <property type="project" value="InterPro"/>
</dbReference>
<dbReference type="MEROPS" id="C26.A07"/>
<dbReference type="NCBIfam" id="NF000848">
    <property type="entry name" value="PRK00074.1"/>
    <property type="match status" value="1"/>
</dbReference>
<keyword evidence="3 9" id="KW-0436">Ligase</keyword>
<dbReference type="InterPro" id="IPR025777">
    <property type="entry name" value="GMPS_ATP_PPase_dom"/>
</dbReference>
<keyword evidence="8 9" id="KW-0315">Glutamine amidotransferase</keyword>
<dbReference type="eggNOG" id="COG0518">
    <property type="taxonomic scope" value="Bacteria"/>
</dbReference>
<dbReference type="OrthoDB" id="9802219at2"/>
<evidence type="ECO:0000256" key="2">
    <source>
        <dbReference type="ARBA" id="ARBA00005153"/>
    </source>
</evidence>
<organism evidence="12 13">
    <name type="scientific">Truepera radiovictrix (strain DSM 17093 / CIP 108686 / LMG 22925 / RQ-24)</name>
    <dbReference type="NCBI Taxonomy" id="649638"/>
    <lineage>
        <taxon>Bacteria</taxon>
        <taxon>Thermotogati</taxon>
        <taxon>Deinococcota</taxon>
        <taxon>Deinococci</taxon>
        <taxon>Trueperales</taxon>
        <taxon>Trueperaceae</taxon>
        <taxon>Truepera</taxon>
    </lineage>
</organism>
<dbReference type="SUPFAM" id="SSF52317">
    <property type="entry name" value="Class I glutamine amidotransferase-like"/>
    <property type="match status" value="1"/>
</dbReference>
<dbReference type="InterPro" id="IPR001674">
    <property type="entry name" value="GMP_synth_C"/>
</dbReference>
<feature type="binding site" evidence="10">
    <location>
        <begin position="234"/>
        <end position="240"/>
    </location>
    <ligand>
        <name>ATP</name>
        <dbReference type="ChEBI" id="CHEBI:30616"/>
    </ligand>
</feature>
<dbReference type="PRINTS" id="PR00099">
    <property type="entry name" value="CPSGATASE"/>
</dbReference>
<reference evidence="12 13" key="2">
    <citation type="journal article" date="2011" name="Stand. Genomic Sci.">
        <title>Complete genome sequence of Truepera radiovictrix type strain (RQ-24).</title>
        <authorList>
            <person name="Ivanova N."/>
            <person name="Rohde C."/>
            <person name="Munk C."/>
            <person name="Nolan M."/>
            <person name="Lucas S."/>
            <person name="Del Rio T.G."/>
            <person name="Tice H."/>
            <person name="Deshpande S."/>
            <person name="Cheng J.F."/>
            <person name="Tapia R."/>
            <person name="Han C."/>
            <person name="Goodwin L."/>
            <person name="Pitluck S."/>
            <person name="Liolios K."/>
            <person name="Mavromatis K."/>
            <person name="Mikhailova N."/>
            <person name="Pati A."/>
            <person name="Chen A."/>
            <person name="Palaniappan K."/>
            <person name="Land M."/>
            <person name="Hauser L."/>
            <person name="Chang Y.J."/>
            <person name="Jeffries C.D."/>
            <person name="Brambilla E."/>
            <person name="Rohde M."/>
            <person name="Goker M."/>
            <person name="Tindall B.J."/>
            <person name="Woyke T."/>
            <person name="Bristow J."/>
            <person name="Eisen J.A."/>
            <person name="Markowitz V."/>
            <person name="Hugenholtz P."/>
            <person name="Kyrpides N.C."/>
            <person name="Klenk H.P."/>
            <person name="Lapidus A."/>
        </authorList>
    </citation>
    <scope>NUCLEOTIDE SEQUENCE [LARGE SCALE GENOMIC DNA]</scope>
    <source>
        <strain evidence="13">DSM 17093 / CIP 108686 / LMG 22925 / RQ-24</strain>
    </source>
</reference>
<gene>
    <name evidence="9" type="primary">guaA</name>
    <name evidence="12" type="ordered locus">Trad_2263</name>
</gene>
<evidence type="ECO:0000256" key="3">
    <source>
        <dbReference type="ARBA" id="ARBA00022598"/>
    </source>
</evidence>
<evidence type="ECO:0000256" key="9">
    <source>
        <dbReference type="HAMAP-Rule" id="MF_00344"/>
    </source>
</evidence>
<dbReference type="GO" id="GO:0005829">
    <property type="term" value="C:cytosol"/>
    <property type="evidence" value="ECO:0007669"/>
    <property type="project" value="TreeGrafter"/>
</dbReference>
<evidence type="ECO:0000313" key="13">
    <source>
        <dbReference type="Proteomes" id="UP000000379"/>
    </source>
</evidence>
<keyword evidence="5 9" id="KW-0332">GMP biosynthesis</keyword>
<dbReference type="CDD" id="cd01997">
    <property type="entry name" value="GMP_synthase_C"/>
    <property type="match status" value="1"/>
</dbReference>
<dbReference type="UniPathway" id="UPA00189">
    <property type="reaction ID" value="UER00296"/>
</dbReference>